<dbReference type="Pfam" id="PF10025">
    <property type="entry name" value="DUF2267"/>
    <property type="match status" value="1"/>
</dbReference>
<gene>
    <name evidence="1" type="ORF">NGB36_26105</name>
</gene>
<proteinExistence type="predicted"/>
<dbReference type="RefSeq" id="WP_255923001.1">
    <property type="nucleotide sequence ID" value="NZ_JANFNG010000028.1"/>
</dbReference>
<name>A0ABT1Q3P0_9ACTN</name>
<dbReference type="Gene3D" id="1.10.490.110">
    <property type="entry name" value="Uncharacterized conserved protein DUF2267"/>
    <property type="match status" value="1"/>
</dbReference>
<keyword evidence="2" id="KW-1185">Reference proteome</keyword>
<reference evidence="1" key="1">
    <citation type="submission" date="2022-06" db="EMBL/GenBank/DDBJ databases">
        <title>Draft genome sequence of Streptomyces sp. RB6PN25 isolated from peat swamp forest in Thailand.</title>
        <authorList>
            <person name="Duangmal K."/>
            <person name="Klaysubun C."/>
        </authorList>
    </citation>
    <scope>NUCLEOTIDE SEQUENCE</scope>
    <source>
        <strain evidence="1">RB6PN25</strain>
    </source>
</reference>
<dbReference type="EMBL" id="JANFNG010000028">
    <property type="protein sequence ID" value="MCQ4083965.1"/>
    <property type="molecule type" value="Genomic_DNA"/>
</dbReference>
<dbReference type="Proteomes" id="UP001057702">
    <property type="component" value="Unassembled WGS sequence"/>
</dbReference>
<sequence>MRWSDLVGQVRERGQYTTTRKAERIIRIVLSALGGQLTGTERIMLSRRLPTEAAGLLLGQKAAVRPLTAAQFVDSVAAGVDGIDGIENTTPAIARWDAGSVLSVVAELAGDELVDRMVRRLPPGYALLFGRAQLSTTVPAEHLSAQADPA</sequence>
<dbReference type="InterPro" id="IPR018727">
    <property type="entry name" value="DUF2267"/>
</dbReference>
<evidence type="ECO:0000313" key="2">
    <source>
        <dbReference type="Proteomes" id="UP001057702"/>
    </source>
</evidence>
<comment type="caution">
    <text evidence="1">The sequence shown here is derived from an EMBL/GenBank/DDBJ whole genome shotgun (WGS) entry which is preliminary data.</text>
</comment>
<evidence type="ECO:0000313" key="1">
    <source>
        <dbReference type="EMBL" id="MCQ4083965.1"/>
    </source>
</evidence>
<dbReference type="InterPro" id="IPR038282">
    <property type="entry name" value="DUF2267_sf"/>
</dbReference>
<protein>
    <submittedName>
        <fullName evidence="1">DUF2267 domain-containing protein</fullName>
    </submittedName>
</protein>
<accession>A0ABT1Q3P0</accession>
<organism evidence="1 2">
    <name type="scientific">Streptomyces humicola</name>
    <dbReference type="NCBI Taxonomy" id="2953240"/>
    <lineage>
        <taxon>Bacteria</taxon>
        <taxon>Bacillati</taxon>
        <taxon>Actinomycetota</taxon>
        <taxon>Actinomycetes</taxon>
        <taxon>Kitasatosporales</taxon>
        <taxon>Streptomycetaceae</taxon>
        <taxon>Streptomyces</taxon>
    </lineage>
</organism>